<dbReference type="NCBIfam" id="NF045974">
    <property type="entry name" value="conju_CD1108"/>
    <property type="match status" value="1"/>
</dbReference>
<proteinExistence type="inferred from homology"/>
<keyword evidence="3" id="KW-0378">Hydrolase</keyword>
<comment type="similarity">
    <text evidence="1">Belongs to the peptidase C40 family.</text>
</comment>
<keyword evidence="6" id="KW-0812">Transmembrane</keyword>
<evidence type="ECO:0000259" key="7">
    <source>
        <dbReference type="PROSITE" id="PS51935"/>
    </source>
</evidence>
<dbReference type="InterPro" id="IPR038765">
    <property type="entry name" value="Papain-like_cys_pep_sf"/>
</dbReference>
<protein>
    <submittedName>
        <fullName evidence="8">CHAP domain-containing protein</fullName>
    </submittedName>
</protein>
<dbReference type="Proteomes" id="UP000284024">
    <property type="component" value="Unassembled WGS sequence"/>
</dbReference>
<reference evidence="8 9" key="1">
    <citation type="submission" date="2018-08" db="EMBL/GenBank/DDBJ databases">
        <title>A genome reference for cultivated species of the human gut microbiota.</title>
        <authorList>
            <person name="Zou Y."/>
            <person name="Xue W."/>
            <person name="Luo G."/>
        </authorList>
    </citation>
    <scope>NUCLEOTIDE SEQUENCE [LARGE SCALE GENOMIC DNA]</scope>
    <source>
        <strain evidence="8 9">AM18-2AC</strain>
    </source>
</reference>
<dbReference type="Pfam" id="PF05257">
    <property type="entry name" value="CHAP"/>
    <property type="match status" value="1"/>
</dbReference>
<feature type="compositionally biased region" description="Polar residues" evidence="5">
    <location>
        <begin position="9"/>
        <end position="19"/>
    </location>
</feature>
<evidence type="ECO:0000256" key="6">
    <source>
        <dbReference type="SAM" id="Phobius"/>
    </source>
</evidence>
<dbReference type="GO" id="GO:0006508">
    <property type="term" value="P:proteolysis"/>
    <property type="evidence" value="ECO:0007669"/>
    <property type="project" value="UniProtKB-KW"/>
</dbReference>
<keyword evidence="6" id="KW-1133">Transmembrane helix</keyword>
<evidence type="ECO:0000256" key="5">
    <source>
        <dbReference type="SAM" id="MobiDB-lite"/>
    </source>
</evidence>
<keyword evidence="2" id="KW-0645">Protease</keyword>
<evidence type="ECO:0000256" key="1">
    <source>
        <dbReference type="ARBA" id="ARBA00007074"/>
    </source>
</evidence>
<keyword evidence="4" id="KW-0788">Thiol protease</keyword>
<name>A0A414VZ78_9FIRM</name>
<evidence type="ECO:0000256" key="2">
    <source>
        <dbReference type="ARBA" id="ARBA00022670"/>
    </source>
</evidence>
<feature type="compositionally biased region" description="Basic and acidic residues" evidence="5">
    <location>
        <begin position="20"/>
        <end position="40"/>
    </location>
</feature>
<sequence length="619" mass="68457">MTREGAVEENQTTGKSENISGKEKEADFSGRLHFTEEDRAMPELERYIRKAEQAADKAEAARERIPKKKKLTRERLYDEAKGKGKTKLRFEEVEKPMSEVAKTNPVSRPASLAGRMVAGKAHGKIHEVEKENSGVEAGHSIERTGERALSKSSGMAKTALRNHRLKPYREAAKAERALHKANVNFQYHKALSENPNLSSNPLSRFLQKQKIKHNYAKDVKSAGKAAGKTEQAAGTATKKTAQAGEKGARFIARHWKGALLVLAIGLLILALAGGISSCTNMVIGGLGAVTATSYPSEEQDMKEVEAAYTAMEQDLQHELDNYESLNLGYDEYRFDLDGIHHAPHELAAYLSAYFGGAYTPASAQGQLQTVFELQYELTETETEETRYRTETRTDTWTDEDGNTHTDTYEVEVPYTYYIMTVTLKNHGLFHVAEETLTAEQLELYRAYRDTSGNMPLLFGGGSFDTSPSTDLSGVEFVNGTRPGNQEIIDLAKAQVGNVGGQPYWSWYGFDSRVEWCACFVSWCINQAGYSEPRFAACASQGVPWFKEHGQWAAGNYTDIAPGDVIFFDWDGGGSDHVGLVIGTDGTNVYTVEGNSGDACKIKSYPLTSQYIHGYGLMNW</sequence>
<accession>A0A414VZ78</accession>
<comment type="caution">
    <text evidence="8">The sequence shown here is derived from an EMBL/GenBank/DDBJ whole genome shotgun (WGS) entry which is preliminary data.</text>
</comment>
<feature type="domain" description="NlpC/P60" evidence="7">
    <location>
        <begin position="481"/>
        <end position="619"/>
    </location>
</feature>
<dbReference type="Gene3D" id="3.90.1720.10">
    <property type="entry name" value="endopeptidase domain like (from Nostoc punctiforme)"/>
    <property type="match status" value="1"/>
</dbReference>
<dbReference type="AlphaFoldDB" id="A0A414VZ78"/>
<dbReference type="PROSITE" id="PS51935">
    <property type="entry name" value="NLPC_P60"/>
    <property type="match status" value="1"/>
</dbReference>
<gene>
    <name evidence="8" type="ORF">DW222_14615</name>
</gene>
<dbReference type="EMBL" id="QRJH01000008">
    <property type="protein sequence ID" value="RHH16800.1"/>
    <property type="molecule type" value="Genomic_DNA"/>
</dbReference>
<evidence type="ECO:0000313" key="9">
    <source>
        <dbReference type="Proteomes" id="UP000284024"/>
    </source>
</evidence>
<feature type="compositionally biased region" description="Basic and acidic residues" evidence="5">
    <location>
        <begin position="383"/>
        <end position="404"/>
    </location>
</feature>
<feature type="compositionally biased region" description="Basic and acidic residues" evidence="5">
    <location>
        <begin position="52"/>
        <end position="64"/>
    </location>
</feature>
<feature type="region of interest" description="Disordered" evidence="5">
    <location>
        <begin position="381"/>
        <end position="404"/>
    </location>
</feature>
<evidence type="ECO:0000256" key="4">
    <source>
        <dbReference type="ARBA" id="ARBA00022807"/>
    </source>
</evidence>
<organism evidence="8 9">
    <name type="scientific">Blautia obeum</name>
    <dbReference type="NCBI Taxonomy" id="40520"/>
    <lineage>
        <taxon>Bacteria</taxon>
        <taxon>Bacillati</taxon>
        <taxon>Bacillota</taxon>
        <taxon>Clostridia</taxon>
        <taxon>Lachnospirales</taxon>
        <taxon>Lachnospiraceae</taxon>
        <taxon>Blautia</taxon>
    </lineage>
</organism>
<evidence type="ECO:0000256" key="3">
    <source>
        <dbReference type="ARBA" id="ARBA00022801"/>
    </source>
</evidence>
<keyword evidence="6" id="KW-0472">Membrane</keyword>
<feature type="region of interest" description="Disordered" evidence="5">
    <location>
        <begin position="52"/>
        <end position="81"/>
    </location>
</feature>
<evidence type="ECO:0000313" key="8">
    <source>
        <dbReference type="EMBL" id="RHH16800.1"/>
    </source>
</evidence>
<feature type="transmembrane region" description="Helical" evidence="6">
    <location>
        <begin position="257"/>
        <end position="275"/>
    </location>
</feature>
<dbReference type="InterPro" id="IPR007921">
    <property type="entry name" value="CHAP_dom"/>
</dbReference>
<dbReference type="GO" id="GO:0008234">
    <property type="term" value="F:cysteine-type peptidase activity"/>
    <property type="evidence" value="ECO:0007669"/>
    <property type="project" value="UniProtKB-KW"/>
</dbReference>
<dbReference type="SUPFAM" id="SSF54001">
    <property type="entry name" value="Cysteine proteinases"/>
    <property type="match status" value="1"/>
</dbReference>
<dbReference type="InterPro" id="IPR000064">
    <property type="entry name" value="NLP_P60_dom"/>
</dbReference>
<feature type="region of interest" description="Disordered" evidence="5">
    <location>
        <begin position="1"/>
        <end position="40"/>
    </location>
</feature>